<dbReference type="Proteomes" id="UP000298030">
    <property type="component" value="Unassembled WGS sequence"/>
</dbReference>
<sequence length="459" mass="52112">MDSDPRRMKQIGSVDYDKTDCDVESEDGSQPLGAPPASPVSLNQTDLAILDPTGTPQNDVSLSVLDFAPGLYLPDDRTDQEVEGTFRLFYGYTSPPPATQIPETQDSRRREMFFRLLGLRYHYSEAESSAFLLSKPYIPVQHLVNCILDQTNDFRGVWDLRDDDCTSPVRFRRRVGMIRRFQSNPEPAELSGNDLYDPTETFYVLEDSTFPAPWKLAFISASAALIACRLPDDFTPFDIAMWMVQRGVPFRCFYPASWLVPHSLAQPTRCFNIPVRPIYHVFTKEDCQSYVHVRTTILGQPHMQAALKRGGIVWRLAISTSGTSKVSQPPAFWHRTRRIILGGAGFEDDGLTLNELDLICGAYECVSSDGKQRSLRSWWPLARYYEKTECGENYGHWCGRRETWYTERLADIENEDSIAKPLSYTDWKSAQHGASLIRTFHAVVEKASCDLLRQCPSTA</sequence>
<evidence type="ECO:0000256" key="1">
    <source>
        <dbReference type="SAM" id="MobiDB-lite"/>
    </source>
</evidence>
<gene>
    <name evidence="2" type="ORF">FA13DRAFT_1734570</name>
</gene>
<name>A0A4Y7T602_COPMI</name>
<proteinExistence type="predicted"/>
<reference evidence="2 3" key="1">
    <citation type="journal article" date="2019" name="Nat. Ecol. Evol.">
        <title>Megaphylogeny resolves global patterns of mushroom evolution.</title>
        <authorList>
            <person name="Varga T."/>
            <person name="Krizsan K."/>
            <person name="Foldi C."/>
            <person name="Dima B."/>
            <person name="Sanchez-Garcia M."/>
            <person name="Sanchez-Ramirez S."/>
            <person name="Szollosi G.J."/>
            <person name="Szarkandi J.G."/>
            <person name="Papp V."/>
            <person name="Albert L."/>
            <person name="Andreopoulos W."/>
            <person name="Angelini C."/>
            <person name="Antonin V."/>
            <person name="Barry K.W."/>
            <person name="Bougher N.L."/>
            <person name="Buchanan P."/>
            <person name="Buyck B."/>
            <person name="Bense V."/>
            <person name="Catcheside P."/>
            <person name="Chovatia M."/>
            <person name="Cooper J."/>
            <person name="Damon W."/>
            <person name="Desjardin D."/>
            <person name="Finy P."/>
            <person name="Geml J."/>
            <person name="Haridas S."/>
            <person name="Hughes K."/>
            <person name="Justo A."/>
            <person name="Karasinski D."/>
            <person name="Kautmanova I."/>
            <person name="Kiss B."/>
            <person name="Kocsube S."/>
            <person name="Kotiranta H."/>
            <person name="LaButti K.M."/>
            <person name="Lechner B.E."/>
            <person name="Liimatainen K."/>
            <person name="Lipzen A."/>
            <person name="Lukacs Z."/>
            <person name="Mihaltcheva S."/>
            <person name="Morgado L.N."/>
            <person name="Niskanen T."/>
            <person name="Noordeloos M.E."/>
            <person name="Ohm R.A."/>
            <person name="Ortiz-Santana B."/>
            <person name="Ovrebo C."/>
            <person name="Racz N."/>
            <person name="Riley R."/>
            <person name="Savchenko A."/>
            <person name="Shiryaev A."/>
            <person name="Soop K."/>
            <person name="Spirin V."/>
            <person name="Szebenyi C."/>
            <person name="Tomsovsky M."/>
            <person name="Tulloss R.E."/>
            <person name="Uehling J."/>
            <person name="Grigoriev I.V."/>
            <person name="Vagvolgyi C."/>
            <person name="Papp T."/>
            <person name="Martin F.M."/>
            <person name="Miettinen O."/>
            <person name="Hibbett D.S."/>
            <person name="Nagy L.G."/>
        </authorList>
    </citation>
    <scope>NUCLEOTIDE SEQUENCE [LARGE SCALE GENOMIC DNA]</scope>
    <source>
        <strain evidence="2 3">FP101781</strain>
    </source>
</reference>
<protein>
    <submittedName>
        <fullName evidence="2">Uncharacterized protein</fullName>
    </submittedName>
</protein>
<evidence type="ECO:0000313" key="2">
    <source>
        <dbReference type="EMBL" id="TEB29384.1"/>
    </source>
</evidence>
<evidence type="ECO:0000313" key="3">
    <source>
        <dbReference type="Proteomes" id="UP000298030"/>
    </source>
</evidence>
<dbReference type="AlphaFoldDB" id="A0A4Y7T602"/>
<comment type="caution">
    <text evidence="2">The sequence shown here is derived from an EMBL/GenBank/DDBJ whole genome shotgun (WGS) entry which is preliminary data.</text>
</comment>
<organism evidence="2 3">
    <name type="scientific">Coprinellus micaceus</name>
    <name type="common">Glistening ink-cap mushroom</name>
    <name type="synonym">Coprinus micaceus</name>
    <dbReference type="NCBI Taxonomy" id="71717"/>
    <lineage>
        <taxon>Eukaryota</taxon>
        <taxon>Fungi</taxon>
        <taxon>Dikarya</taxon>
        <taxon>Basidiomycota</taxon>
        <taxon>Agaricomycotina</taxon>
        <taxon>Agaricomycetes</taxon>
        <taxon>Agaricomycetidae</taxon>
        <taxon>Agaricales</taxon>
        <taxon>Agaricineae</taxon>
        <taxon>Psathyrellaceae</taxon>
        <taxon>Coprinellus</taxon>
    </lineage>
</organism>
<accession>A0A4Y7T602</accession>
<dbReference type="OrthoDB" id="3268696at2759"/>
<feature type="region of interest" description="Disordered" evidence="1">
    <location>
        <begin position="1"/>
        <end position="41"/>
    </location>
</feature>
<dbReference type="EMBL" id="QPFP01000027">
    <property type="protein sequence ID" value="TEB29384.1"/>
    <property type="molecule type" value="Genomic_DNA"/>
</dbReference>
<keyword evidence="3" id="KW-1185">Reference proteome</keyword>